<dbReference type="GO" id="GO:0046872">
    <property type="term" value="F:metal ion binding"/>
    <property type="evidence" value="ECO:0007669"/>
    <property type="project" value="UniProtKB-KW"/>
</dbReference>
<comment type="caution">
    <text evidence="6">The sequence shown here is derived from an EMBL/GenBank/DDBJ whole genome shotgun (WGS) entry which is preliminary data.</text>
</comment>
<feature type="domain" description="Metallo-beta-lactamase" evidence="5">
    <location>
        <begin position="156"/>
        <end position="379"/>
    </location>
</feature>
<dbReference type="Proteomes" id="UP000054596">
    <property type="component" value="Unassembled WGS sequence"/>
</dbReference>
<dbReference type="PROSITE" id="PS51318">
    <property type="entry name" value="TAT"/>
    <property type="match status" value="1"/>
</dbReference>
<evidence type="ECO:0000313" key="6">
    <source>
        <dbReference type="EMBL" id="SAK71871.1"/>
    </source>
</evidence>
<dbReference type="SUPFAM" id="SSF55718">
    <property type="entry name" value="SCP-like"/>
    <property type="match status" value="1"/>
</dbReference>
<name>A0A158BPC5_9BURK</name>
<dbReference type="InterPro" id="IPR044097">
    <property type="entry name" value="Bds1/SdsA1_MBL-fold"/>
</dbReference>
<sequence length="686" mass="75183">MSQPKHPADGEARRVFLKNVAIAGMATGLSGVVGDALAQTEGASPSNPTGAASKPATRATLDINQQYASFLSFADTQDFEDARRGLIATLPEPVVIQGQGGIPAWNLQQFAFVNGGPENNSPPTVNPSLWRNAKLNMNHGLFLVVDGIWQVRGYDLSVMSIIRGDRGYIVVDPFITTEVASTVWKQLVIPHLGDKPITHVIYTHSHVDHYGGVRGLVSDQDLQSGKVKIVAPVGFTEAAVGENVIAGNAMGRRASYMYGSLLPRSPTGIVDGGLGKTTSVGTITLAFPSIFAEKTGQKMTLDGVDIEVLMAPESEAPSEFMFYLPKFKAFCAAEDATHTLHNLYTLRGAKVRDGLLWSKYLQSSIDMFGAHAQVLFASHYWPTWGNERIVPFLRAQRDMYRYLHDQTLRLANMGQTPLEIGEAIRLPDSLAKHWYCRSYYGTVYHDAVAQYNLRLGFFDGVPANLHRLPPTESGKRYIESMGGAAAVIKKAHASYDKGEYRWVAEVMNHVVFGEPQNVAAKQLLADAYEQLGYQAESAPWRNFYLTGAMELRKGIQKVPAPQPQSPDTIRAMPLDMFLDFLGIRLNGERAAGKTVSFNLSLTDTKEQVVLGVENSAIHYSKGGTSSAADASITMTRENLNNIMLGTTNMQKLVMSGDAKVDGNSQQLGEFLTWLDTFEFYFNIVTP</sequence>
<comment type="similarity">
    <text evidence="4">Belongs to the metallo-beta-lactamase superfamily. Type III sulfatase family.</text>
</comment>
<accession>A0A158BPC5</accession>
<keyword evidence="7" id="KW-1185">Reference proteome</keyword>
<dbReference type="InterPro" id="IPR001279">
    <property type="entry name" value="Metallo-B-lactamas"/>
</dbReference>
<organism evidence="6 7">
    <name type="scientific">Caballeronia glebae</name>
    <dbReference type="NCBI Taxonomy" id="1777143"/>
    <lineage>
        <taxon>Bacteria</taxon>
        <taxon>Pseudomonadati</taxon>
        <taxon>Pseudomonadota</taxon>
        <taxon>Betaproteobacteria</taxon>
        <taxon>Burkholderiales</taxon>
        <taxon>Burkholderiaceae</taxon>
        <taxon>Caballeronia</taxon>
    </lineage>
</organism>
<dbReference type="FunFam" id="3.60.15.30:FF:000001">
    <property type="entry name" value="Alkyl/aryl-sulfatase BDS1"/>
    <property type="match status" value="1"/>
</dbReference>
<dbReference type="InterPro" id="IPR006311">
    <property type="entry name" value="TAT_signal"/>
</dbReference>
<dbReference type="CDD" id="cd07710">
    <property type="entry name" value="arylsulfatase_Sdsa1-like_MBL-fold"/>
    <property type="match status" value="1"/>
</dbReference>
<dbReference type="InterPro" id="IPR036527">
    <property type="entry name" value="SCP2_sterol-bd_dom_sf"/>
</dbReference>
<dbReference type="SUPFAM" id="SSF56281">
    <property type="entry name" value="Metallo-hydrolase/oxidoreductase"/>
    <property type="match status" value="1"/>
</dbReference>
<dbReference type="PANTHER" id="PTHR43223:SF1">
    <property type="entry name" value="ALKYL_ARYL-SULFATASE BDS1"/>
    <property type="match status" value="1"/>
</dbReference>
<dbReference type="GO" id="GO:0018741">
    <property type="term" value="F:linear primary-alkylsulfatase activity"/>
    <property type="evidence" value="ECO:0007669"/>
    <property type="project" value="InterPro"/>
</dbReference>
<dbReference type="InterPro" id="IPR029229">
    <property type="entry name" value="Alkyl_sulf_C"/>
</dbReference>
<keyword evidence="2" id="KW-0378">Hydrolase</keyword>
<dbReference type="GO" id="GO:0046983">
    <property type="term" value="F:protein dimerization activity"/>
    <property type="evidence" value="ECO:0007669"/>
    <property type="project" value="InterPro"/>
</dbReference>
<dbReference type="PANTHER" id="PTHR43223">
    <property type="entry name" value="ALKYL/ARYL-SULFATASE"/>
    <property type="match status" value="1"/>
</dbReference>
<evidence type="ECO:0000259" key="5">
    <source>
        <dbReference type="SMART" id="SM00849"/>
    </source>
</evidence>
<dbReference type="EMBL" id="FCOJ02000033">
    <property type="protein sequence ID" value="SAK71871.1"/>
    <property type="molecule type" value="Genomic_DNA"/>
</dbReference>
<dbReference type="RefSeq" id="WP_086970911.1">
    <property type="nucleotide sequence ID" value="NZ_FCOJ02000033.1"/>
</dbReference>
<dbReference type="STRING" id="1777143.AWB82_04382"/>
<dbReference type="GO" id="GO:0018909">
    <property type="term" value="P:dodecyl sulfate metabolic process"/>
    <property type="evidence" value="ECO:0007669"/>
    <property type="project" value="InterPro"/>
</dbReference>
<dbReference type="Pfam" id="PF00753">
    <property type="entry name" value="Lactamase_B"/>
    <property type="match status" value="1"/>
</dbReference>
<dbReference type="InterPro" id="IPR036866">
    <property type="entry name" value="RibonucZ/Hydroxyglut_hydro"/>
</dbReference>
<keyword evidence="1" id="KW-0479">Metal-binding</keyword>
<proteinExistence type="inferred from homology"/>
<dbReference type="Gene3D" id="3.60.15.30">
    <property type="entry name" value="Metallo-beta-lactamase domain"/>
    <property type="match status" value="1"/>
</dbReference>
<protein>
    <submittedName>
        <fullName evidence="6">Beta-lactamase domain-containing protein</fullName>
    </submittedName>
</protein>
<dbReference type="Gene3D" id="3.30.1050.10">
    <property type="entry name" value="SCP2 sterol-binding domain"/>
    <property type="match status" value="1"/>
</dbReference>
<evidence type="ECO:0000256" key="3">
    <source>
        <dbReference type="ARBA" id="ARBA00022833"/>
    </source>
</evidence>
<evidence type="ECO:0000256" key="1">
    <source>
        <dbReference type="ARBA" id="ARBA00022723"/>
    </source>
</evidence>
<reference evidence="6" key="1">
    <citation type="submission" date="2016-01" db="EMBL/GenBank/DDBJ databases">
        <authorList>
            <person name="Peeters C."/>
        </authorList>
    </citation>
    <scope>NUCLEOTIDE SEQUENCE [LARGE SCALE GENOMIC DNA]</scope>
    <source>
        <strain evidence="6">LMG 29325</strain>
    </source>
</reference>
<dbReference type="InterPro" id="IPR038536">
    <property type="entry name" value="Alkyl/aryl-sulf_dimr_sf"/>
</dbReference>
<dbReference type="Gene3D" id="1.25.40.880">
    <property type="entry name" value="Alkyl sulfatase, dimerisation domain"/>
    <property type="match status" value="1"/>
</dbReference>
<dbReference type="OrthoDB" id="9815874at2"/>
<gene>
    <name evidence="6" type="ORF">AWB82_04382</name>
</gene>
<dbReference type="InterPro" id="IPR029228">
    <property type="entry name" value="Alkyl_sulf_dimr"/>
</dbReference>
<dbReference type="Pfam" id="PF14864">
    <property type="entry name" value="Alkyl_sulf_C"/>
    <property type="match status" value="1"/>
</dbReference>
<keyword evidence="3" id="KW-0862">Zinc</keyword>
<evidence type="ECO:0000256" key="2">
    <source>
        <dbReference type="ARBA" id="ARBA00022801"/>
    </source>
</evidence>
<dbReference type="SMART" id="SM00849">
    <property type="entry name" value="Lactamase_B"/>
    <property type="match status" value="1"/>
</dbReference>
<dbReference type="Pfam" id="PF14863">
    <property type="entry name" value="Alkyl_sulf_dimr"/>
    <property type="match status" value="1"/>
</dbReference>
<dbReference type="InterPro" id="IPR052195">
    <property type="entry name" value="Bact_Alkyl/Aryl-Sulfatase"/>
</dbReference>
<dbReference type="AlphaFoldDB" id="A0A158BPC5"/>
<evidence type="ECO:0000256" key="4">
    <source>
        <dbReference type="ARBA" id="ARBA00033751"/>
    </source>
</evidence>
<evidence type="ECO:0000313" key="7">
    <source>
        <dbReference type="Proteomes" id="UP000054596"/>
    </source>
</evidence>